<protein>
    <submittedName>
        <fullName evidence="1">Uncharacterized protein</fullName>
    </submittedName>
</protein>
<evidence type="ECO:0000313" key="1">
    <source>
        <dbReference type="EMBL" id="KAG0424606.1"/>
    </source>
</evidence>
<organism evidence="1 2">
    <name type="scientific">Ixodes persulcatus</name>
    <name type="common">Taiga tick</name>
    <dbReference type="NCBI Taxonomy" id="34615"/>
    <lineage>
        <taxon>Eukaryota</taxon>
        <taxon>Metazoa</taxon>
        <taxon>Ecdysozoa</taxon>
        <taxon>Arthropoda</taxon>
        <taxon>Chelicerata</taxon>
        <taxon>Arachnida</taxon>
        <taxon>Acari</taxon>
        <taxon>Parasitiformes</taxon>
        <taxon>Ixodida</taxon>
        <taxon>Ixodoidea</taxon>
        <taxon>Ixodidae</taxon>
        <taxon>Ixodinae</taxon>
        <taxon>Ixodes</taxon>
    </lineage>
</organism>
<comment type="caution">
    <text evidence="1">The sequence shown here is derived from an EMBL/GenBank/DDBJ whole genome shotgun (WGS) entry which is preliminary data.</text>
</comment>
<keyword evidence="2" id="KW-1185">Reference proteome</keyword>
<name>A0AC60PU14_IXOPE</name>
<proteinExistence type="predicted"/>
<sequence>MVQPLTSRLRLSYDTNSNRRKISKTPGDTLVYLYTKKPGSVLKYGGCKLKLRGITLARPRELSAPSEHVWSWIIRAFLIKEQTIVAMLRKSKRCEEPKKVLKVS</sequence>
<dbReference type="Proteomes" id="UP000805193">
    <property type="component" value="Unassembled WGS sequence"/>
</dbReference>
<gene>
    <name evidence="1" type="ORF">HPB47_028162</name>
</gene>
<evidence type="ECO:0000313" key="2">
    <source>
        <dbReference type="Proteomes" id="UP000805193"/>
    </source>
</evidence>
<accession>A0AC60PU14</accession>
<reference evidence="1 2" key="1">
    <citation type="journal article" date="2020" name="Cell">
        <title>Large-Scale Comparative Analyses of Tick Genomes Elucidate Their Genetic Diversity and Vector Capacities.</title>
        <authorList>
            <consortium name="Tick Genome and Microbiome Consortium (TIGMIC)"/>
            <person name="Jia N."/>
            <person name="Wang J."/>
            <person name="Shi W."/>
            <person name="Du L."/>
            <person name="Sun Y."/>
            <person name="Zhan W."/>
            <person name="Jiang J.F."/>
            <person name="Wang Q."/>
            <person name="Zhang B."/>
            <person name="Ji P."/>
            <person name="Bell-Sakyi L."/>
            <person name="Cui X.M."/>
            <person name="Yuan T.T."/>
            <person name="Jiang B.G."/>
            <person name="Yang W.F."/>
            <person name="Lam T.T."/>
            <person name="Chang Q.C."/>
            <person name="Ding S.J."/>
            <person name="Wang X.J."/>
            <person name="Zhu J.G."/>
            <person name="Ruan X.D."/>
            <person name="Zhao L."/>
            <person name="Wei J.T."/>
            <person name="Ye R.Z."/>
            <person name="Que T.C."/>
            <person name="Du C.H."/>
            <person name="Zhou Y.H."/>
            <person name="Cheng J.X."/>
            <person name="Dai P.F."/>
            <person name="Guo W.B."/>
            <person name="Han X.H."/>
            <person name="Huang E.J."/>
            <person name="Li L.F."/>
            <person name="Wei W."/>
            <person name="Gao Y.C."/>
            <person name="Liu J.Z."/>
            <person name="Shao H.Z."/>
            <person name="Wang X."/>
            <person name="Wang C.C."/>
            <person name="Yang T.C."/>
            <person name="Huo Q.B."/>
            <person name="Li W."/>
            <person name="Chen H.Y."/>
            <person name="Chen S.E."/>
            <person name="Zhou L.G."/>
            <person name="Ni X.B."/>
            <person name="Tian J.H."/>
            <person name="Sheng Y."/>
            <person name="Liu T."/>
            <person name="Pan Y.S."/>
            <person name="Xia L.Y."/>
            <person name="Li J."/>
            <person name="Zhao F."/>
            <person name="Cao W.C."/>
        </authorList>
    </citation>
    <scope>NUCLEOTIDE SEQUENCE [LARGE SCALE GENOMIC DNA]</scope>
    <source>
        <strain evidence="1">Iper-2018</strain>
    </source>
</reference>
<dbReference type="EMBL" id="JABSTQ010009954">
    <property type="protein sequence ID" value="KAG0424606.1"/>
    <property type="molecule type" value="Genomic_DNA"/>
</dbReference>